<dbReference type="PANTHER" id="PTHR37610:SF86">
    <property type="entry name" value="RETROTRANSPOSON COPIA-LIKE N-TERMINAL DOMAIN-CONTAINING PROTEIN"/>
    <property type="match status" value="1"/>
</dbReference>
<dbReference type="EMBL" id="JAWPEI010000007">
    <property type="protein sequence ID" value="KAK4722590.1"/>
    <property type="molecule type" value="Genomic_DNA"/>
</dbReference>
<accession>A0AAV9LA06</accession>
<name>A0AAV9LA06_9SOLN</name>
<evidence type="ECO:0000313" key="3">
    <source>
        <dbReference type="Proteomes" id="UP001311915"/>
    </source>
</evidence>
<proteinExistence type="predicted"/>
<dbReference type="AlphaFoldDB" id="A0AAV9LA06"/>
<protein>
    <recommendedName>
        <fullName evidence="1">Retrotransposon Copia-like N-terminal domain-containing protein</fullName>
    </recommendedName>
</protein>
<dbReference type="Proteomes" id="UP001311915">
    <property type="component" value="Unassembled WGS sequence"/>
</dbReference>
<dbReference type="InterPro" id="IPR029472">
    <property type="entry name" value="Copia-like_N"/>
</dbReference>
<gene>
    <name evidence="2" type="ORF">R3W88_012823</name>
</gene>
<comment type="caution">
    <text evidence="2">The sequence shown here is derived from an EMBL/GenBank/DDBJ whole genome shotgun (WGS) entry which is preliminary data.</text>
</comment>
<reference evidence="2 3" key="1">
    <citation type="submission" date="2023-10" db="EMBL/GenBank/DDBJ databases">
        <title>Genome-Wide Identification Analysis in wild type Solanum Pinnatisectum Reveals Some Genes Defensing Phytophthora Infestans.</title>
        <authorList>
            <person name="Sun C."/>
        </authorList>
    </citation>
    <scope>NUCLEOTIDE SEQUENCE [LARGE SCALE GENOMIC DNA]</scope>
    <source>
        <strain evidence="2">LQN</strain>
        <tissue evidence="2">Leaf</tissue>
    </source>
</reference>
<evidence type="ECO:0000259" key="1">
    <source>
        <dbReference type="Pfam" id="PF14244"/>
    </source>
</evidence>
<dbReference type="PANTHER" id="PTHR37610">
    <property type="entry name" value="CCHC-TYPE DOMAIN-CONTAINING PROTEIN"/>
    <property type="match status" value="1"/>
</dbReference>
<sequence>MAIDNETTTPTVIDHHHPLYLQACDTPGNNLISFLLTGPENYAIWSRSMRIGLVGKSKLGFVDGRHTKDKFDTSLHEL</sequence>
<dbReference type="Pfam" id="PF14244">
    <property type="entry name" value="Retrotran_gag_3"/>
    <property type="match status" value="1"/>
</dbReference>
<feature type="domain" description="Retrotransposon Copia-like N-terminal" evidence="1">
    <location>
        <begin position="25"/>
        <end position="65"/>
    </location>
</feature>
<evidence type="ECO:0000313" key="2">
    <source>
        <dbReference type="EMBL" id="KAK4722590.1"/>
    </source>
</evidence>
<keyword evidence="3" id="KW-1185">Reference proteome</keyword>
<organism evidence="2 3">
    <name type="scientific">Solanum pinnatisectum</name>
    <name type="common">tansyleaf nightshade</name>
    <dbReference type="NCBI Taxonomy" id="50273"/>
    <lineage>
        <taxon>Eukaryota</taxon>
        <taxon>Viridiplantae</taxon>
        <taxon>Streptophyta</taxon>
        <taxon>Embryophyta</taxon>
        <taxon>Tracheophyta</taxon>
        <taxon>Spermatophyta</taxon>
        <taxon>Magnoliopsida</taxon>
        <taxon>eudicotyledons</taxon>
        <taxon>Gunneridae</taxon>
        <taxon>Pentapetalae</taxon>
        <taxon>asterids</taxon>
        <taxon>lamiids</taxon>
        <taxon>Solanales</taxon>
        <taxon>Solanaceae</taxon>
        <taxon>Solanoideae</taxon>
        <taxon>Solaneae</taxon>
        <taxon>Solanum</taxon>
    </lineage>
</organism>